<sequence length="245" mass="27610">MPVIALQGIRGGTGTTSITAGLAWALRNLGKSVLVIDFAPDNLLRLYFNMPFKQSRGWARALMDNVPWQESAMRYTKSLDFIPFGNTSKADLLKLETKFQSESNFWQLNIAQLIATGNYNWILLDLPTENSILAKNGLALADHIICLLNPDMSCHVRLHQQELPEHCHFLMNKYSSSNQLQQDLLQLWQYTVPDLLPLMVHYDGAVVEALAVKQPPGEYSTRSLVTKELAALAHWCVTKWEATTP</sequence>
<reference evidence="1" key="1">
    <citation type="submission" date="2021-11" db="EMBL/GenBank/DDBJ databases">
        <title>Legionella maioricencis sp. nov., a new species isolated from hot water samples in Mallorca.</title>
        <authorList>
            <person name="Crespi S."/>
            <person name="Drasar V."/>
            <person name="Salva-Serra F."/>
            <person name="Jaen-Luchoro D."/>
            <person name="Pineiro-Iglesias B."/>
            <person name="Aliaga F."/>
            <person name="Fernandez-Juarez V."/>
            <person name="Coll G."/>
            <person name="Moore E.R.B."/>
            <person name="Bennasar-Figueras A."/>
        </authorList>
    </citation>
    <scope>NUCLEOTIDE SEQUENCE</scope>
    <source>
        <strain evidence="1">HCPI-6</strain>
    </source>
</reference>
<gene>
    <name evidence="1" type="primary">yhjQ</name>
    <name evidence="1" type="ORF">LOX96_15235</name>
</gene>
<dbReference type="RefSeq" id="WP_250424662.1">
    <property type="nucleotide sequence ID" value="NZ_JAJKBJ010000026.1"/>
</dbReference>
<dbReference type="PANTHER" id="PTHR13696:SF99">
    <property type="entry name" value="COBYRINIC ACID AC-DIAMIDE SYNTHASE"/>
    <property type="match status" value="1"/>
</dbReference>
<dbReference type="SUPFAM" id="SSF52540">
    <property type="entry name" value="P-loop containing nucleoside triphosphate hydrolases"/>
    <property type="match status" value="1"/>
</dbReference>
<organism evidence="1 2">
    <name type="scientific">Legionella maioricensis</name>
    <dbReference type="NCBI Taxonomy" id="2896528"/>
    <lineage>
        <taxon>Bacteria</taxon>
        <taxon>Pseudomonadati</taxon>
        <taxon>Pseudomonadota</taxon>
        <taxon>Gammaproteobacteria</taxon>
        <taxon>Legionellales</taxon>
        <taxon>Legionellaceae</taxon>
        <taxon>Legionella</taxon>
    </lineage>
</organism>
<dbReference type="InterPro" id="IPR017746">
    <property type="entry name" value="Cellulose_synthase_operon_BcsQ"/>
</dbReference>
<dbReference type="Pfam" id="PF06564">
    <property type="entry name" value="CBP_BcsQ"/>
    <property type="match status" value="1"/>
</dbReference>
<dbReference type="InterPro" id="IPR027417">
    <property type="entry name" value="P-loop_NTPase"/>
</dbReference>
<comment type="caution">
    <text evidence="1">The sequence shown here is derived from an EMBL/GenBank/DDBJ whole genome shotgun (WGS) entry which is preliminary data.</text>
</comment>
<dbReference type="InterPro" id="IPR050678">
    <property type="entry name" value="DNA_Partitioning_ATPase"/>
</dbReference>
<evidence type="ECO:0000313" key="2">
    <source>
        <dbReference type="Proteomes" id="UP001139721"/>
    </source>
</evidence>
<keyword evidence="2" id="KW-1185">Reference proteome</keyword>
<dbReference type="NCBIfam" id="TIGR03371">
    <property type="entry name" value="cellulose_yhjQ"/>
    <property type="match status" value="1"/>
</dbReference>
<accession>A0A9X2D3N1</accession>
<name>A0A9X2D3N1_9GAMM</name>
<protein>
    <submittedName>
        <fullName evidence="1">Cellulose synthase operon protein YhjQ</fullName>
    </submittedName>
</protein>
<dbReference type="Gene3D" id="3.40.50.300">
    <property type="entry name" value="P-loop containing nucleotide triphosphate hydrolases"/>
    <property type="match status" value="1"/>
</dbReference>
<proteinExistence type="predicted"/>
<dbReference type="AlphaFoldDB" id="A0A9X2D3N1"/>
<evidence type="ECO:0000313" key="1">
    <source>
        <dbReference type="EMBL" id="MCL9685455.1"/>
    </source>
</evidence>
<dbReference type="Proteomes" id="UP001139721">
    <property type="component" value="Unassembled WGS sequence"/>
</dbReference>
<dbReference type="PANTHER" id="PTHR13696">
    <property type="entry name" value="P-LOOP CONTAINING NUCLEOSIDE TRIPHOSPHATE HYDROLASE"/>
    <property type="match status" value="1"/>
</dbReference>
<dbReference type="EMBL" id="JAJKBJ010000026">
    <property type="protein sequence ID" value="MCL9685455.1"/>
    <property type="molecule type" value="Genomic_DNA"/>
</dbReference>